<keyword evidence="9" id="KW-1185">Reference proteome</keyword>
<dbReference type="OrthoDB" id="1470350at2759"/>
<keyword evidence="7" id="KW-0812">Transmembrane</keyword>
<dbReference type="GO" id="GO:0020037">
    <property type="term" value="F:heme binding"/>
    <property type="evidence" value="ECO:0007669"/>
    <property type="project" value="InterPro"/>
</dbReference>
<evidence type="ECO:0000313" key="9">
    <source>
        <dbReference type="Proteomes" id="UP000624404"/>
    </source>
</evidence>
<dbReference type="PRINTS" id="PR00465">
    <property type="entry name" value="EP450IV"/>
</dbReference>
<keyword evidence="5" id="KW-0843">Virulence</keyword>
<dbReference type="EMBL" id="CAJHIA010000036">
    <property type="protein sequence ID" value="CAD6454113.1"/>
    <property type="molecule type" value="Genomic_DNA"/>
</dbReference>
<dbReference type="InterPro" id="IPR002403">
    <property type="entry name" value="Cyt_P450_E_grp-IV"/>
</dbReference>
<keyword evidence="3 6" id="KW-0479">Metal-binding</keyword>
<evidence type="ECO:0000256" key="2">
    <source>
        <dbReference type="ARBA" id="ARBA00010617"/>
    </source>
</evidence>
<name>A0A8H2W4G2_9HELO</name>
<dbReference type="PRINTS" id="PR00385">
    <property type="entry name" value="P450"/>
</dbReference>
<evidence type="ECO:0000256" key="1">
    <source>
        <dbReference type="ARBA" id="ARBA00001971"/>
    </source>
</evidence>
<keyword evidence="7" id="KW-1133">Transmembrane helix</keyword>
<dbReference type="PANTHER" id="PTHR24305:SF166">
    <property type="entry name" value="CYTOCHROME P450 12A4, MITOCHONDRIAL-RELATED"/>
    <property type="match status" value="1"/>
</dbReference>
<dbReference type="GO" id="GO:0004497">
    <property type="term" value="F:monooxygenase activity"/>
    <property type="evidence" value="ECO:0007669"/>
    <property type="project" value="InterPro"/>
</dbReference>
<reference evidence="8" key="1">
    <citation type="submission" date="2020-10" db="EMBL/GenBank/DDBJ databases">
        <authorList>
            <person name="Kusch S."/>
        </authorList>
    </citation>
    <scope>NUCLEOTIDE SEQUENCE</scope>
    <source>
        <strain evidence="8">SwB9</strain>
    </source>
</reference>
<keyword evidence="4 6" id="KW-0408">Iron</keyword>
<evidence type="ECO:0000256" key="4">
    <source>
        <dbReference type="ARBA" id="ARBA00023004"/>
    </source>
</evidence>
<protein>
    <submittedName>
        <fullName evidence="8">1ea14896-6bbe-441b-81c8-0fbabfbeaafb</fullName>
    </submittedName>
</protein>
<feature type="transmembrane region" description="Helical" evidence="7">
    <location>
        <begin position="6"/>
        <end position="24"/>
    </location>
</feature>
<accession>A0A8H2W4G2</accession>
<feature type="binding site" description="axial binding residue" evidence="6">
    <location>
        <position position="491"/>
    </location>
    <ligand>
        <name>heme</name>
        <dbReference type="ChEBI" id="CHEBI:30413"/>
    </ligand>
    <ligandPart>
        <name>Fe</name>
        <dbReference type="ChEBI" id="CHEBI:18248"/>
    </ligandPart>
</feature>
<dbReference type="InterPro" id="IPR001128">
    <property type="entry name" value="Cyt_P450"/>
</dbReference>
<proteinExistence type="inferred from homology"/>
<evidence type="ECO:0000256" key="5">
    <source>
        <dbReference type="ARBA" id="ARBA00023026"/>
    </source>
</evidence>
<evidence type="ECO:0000313" key="8">
    <source>
        <dbReference type="EMBL" id="CAD6454113.1"/>
    </source>
</evidence>
<comment type="cofactor">
    <cofactor evidence="1 6">
        <name>heme</name>
        <dbReference type="ChEBI" id="CHEBI:30413"/>
    </cofactor>
</comment>
<dbReference type="SUPFAM" id="SSF48264">
    <property type="entry name" value="Cytochrome P450"/>
    <property type="match status" value="1"/>
</dbReference>
<dbReference type="InterPro" id="IPR050121">
    <property type="entry name" value="Cytochrome_P450_monoxygenase"/>
</dbReference>
<dbReference type="FunFam" id="1.10.630.10:FF:000051">
    <property type="entry name" value="Cytochrome P450 monooxygenase (Fum15)"/>
    <property type="match status" value="1"/>
</dbReference>
<comment type="similarity">
    <text evidence="2">Belongs to the cytochrome P450 family.</text>
</comment>
<feature type="transmembrane region" description="Helical" evidence="7">
    <location>
        <begin position="36"/>
        <end position="55"/>
    </location>
</feature>
<keyword evidence="6" id="KW-0349">Heme</keyword>
<dbReference type="AlphaFoldDB" id="A0A8H2W4G2"/>
<dbReference type="Proteomes" id="UP000624404">
    <property type="component" value="Unassembled WGS sequence"/>
</dbReference>
<dbReference type="GO" id="GO:0005506">
    <property type="term" value="F:iron ion binding"/>
    <property type="evidence" value="ECO:0007669"/>
    <property type="project" value="InterPro"/>
</dbReference>
<dbReference type="PANTHER" id="PTHR24305">
    <property type="entry name" value="CYTOCHROME P450"/>
    <property type="match status" value="1"/>
</dbReference>
<dbReference type="Gene3D" id="1.10.630.10">
    <property type="entry name" value="Cytochrome P450"/>
    <property type="match status" value="1"/>
</dbReference>
<dbReference type="GO" id="GO:0016705">
    <property type="term" value="F:oxidoreductase activity, acting on paired donors, with incorporation or reduction of molecular oxygen"/>
    <property type="evidence" value="ECO:0007669"/>
    <property type="project" value="InterPro"/>
</dbReference>
<organism evidence="8 9">
    <name type="scientific">Sclerotinia trifoliorum</name>
    <dbReference type="NCBI Taxonomy" id="28548"/>
    <lineage>
        <taxon>Eukaryota</taxon>
        <taxon>Fungi</taxon>
        <taxon>Dikarya</taxon>
        <taxon>Ascomycota</taxon>
        <taxon>Pezizomycotina</taxon>
        <taxon>Leotiomycetes</taxon>
        <taxon>Helotiales</taxon>
        <taxon>Sclerotiniaceae</taxon>
        <taxon>Sclerotinia</taxon>
    </lineage>
</organism>
<sequence length="546" mass="61424">MGKTEWLTCTALTAVLVYTFPQYLTVDRVSRSAIRFLLLDISLFSFWRMFIYPFFFSPLRHLPGPVSYNFLWGNGSSQFSKPPGYEIQQFVKDVPNDGLLRIRTFANIERLIPTSPSVLKSILADNSYDYEKPSGVRKFLTLILGEGPIMSEGSLHKFQRKHLLPAFQVKHIRKLYPVFWSKALGLVEGISQEITETSTLEKRNESHIEFNEWATRVTLDIIGVAGVGRDFGALRNPDDPLVRDYNELLEPTISKGLYFAANIFGPQDLIQKLPFKYSKVIAETTGNLRTFCREVIDEKRQAVREGKTVDGMDILSILVRSNDFSDEDLEDQLLTFLAAGHETTSSALTWAIYLLAIHPDWQTKLRQEVHAAIPLPSDPNSTEPNHTIIDSLPILNAVIQETLRLYPTVPLSVRTSTRPTSITLPDSSTLHIPIGTRMLISPLAINRSPELWGPKANEWSPERWLEDGCANTGGADSNFANMTFFHGERSCIGKGFAISEFKCLLAGVVGGLEWEMWDKGEVVRVGGVVTTKPVGGMNVRMRKVEW</sequence>
<dbReference type="InterPro" id="IPR036396">
    <property type="entry name" value="Cyt_P450_sf"/>
</dbReference>
<evidence type="ECO:0000256" key="3">
    <source>
        <dbReference type="ARBA" id="ARBA00022723"/>
    </source>
</evidence>
<dbReference type="Pfam" id="PF00067">
    <property type="entry name" value="p450"/>
    <property type="match status" value="1"/>
</dbReference>
<evidence type="ECO:0000256" key="6">
    <source>
        <dbReference type="PIRSR" id="PIRSR602403-1"/>
    </source>
</evidence>
<keyword evidence="7" id="KW-0472">Membrane</keyword>
<dbReference type="CDD" id="cd11069">
    <property type="entry name" value="CYP_FUM15-like"/>
    <property type="match status" value="1"/>
</dbReference>
<comment type="caution">
    <text evidence="8">The sequence shown here is derived from an EMBL/GenBank/DDBJ whole genome shotgun (WGS) entry which is preliminary data.</text>
</comment>
<evidence type="ECO:0000256" key="7">
    <source>
        <dbReference type="SAM" id="Phobius"/>
    </source>
</evidence>
<gene>
    <name evidence="8" type="ORF">SCLTRI_LOCUS10078</name>
</gene>